<dbReference type="AlphaFoldDB" id="A0A7I8VBH1"/>
<gene>
    <name evidence="3" type="ORF">DGYR_LOCUS2037</name>
</gene>
<comment type="caution">
    <text evidence="3">The sequence shown here is derived from an EMBL/GenBank/DDBJ whole genome shotgun (WGS) entry which is preliminary data.</text>
</comment>
<feature type="region of interest" description="Disordered" evidence="1">
    <location>
        <begin position="610"/>
        <end position="661"/>
    </location>
</feature>
<dbReference type="PROSITE" id="PS50275">
    <property type="entry name" value="SAC"/>
    <property type="match status" value="1"/>
</dbReference>
<feature type="domain" description="SAC" evidence="2">
    <location>
        <begin position="1"/>
        <end position="289"/>
    </location>
</feature>
<organism evidence="3 4">
    <name type="scientific">Dimorphilus gyrociliatus</name>
    <dbReference type="NCBI Taxonomy" id="2664684"/>
    <lineage>
        <taxon>Eukaryota</taxon>
        <taxon>Metazoa</taxon>
        <taxon>Spiralia</taxon>
        <taxon>Lophotrochozoa</taxon>
        <taxon>Annelida</taxon>
        <taxon>Polychaeta</taxon>
        <taxon>Polychaeta incertae sedis</taxon>
        <taxon>Dinophilidae</taxon>
        <taxon>Dimorphilus</taxon>
    </lineage>
</organism>
<dbReference type="Proteomes" id="UP000549394">
    <property type="component" value="Unassembled WGS sequence"/>
</dbReference>
<keyword evidence="4" id="KW-1185">Reference proteome</keyword>
<dbReference type="OrthoDB" id="405996at2759"/>
<feature type="compositionally biased region" description="Basic and acidic residues" evidence="1">
    <location>
        <begin position="618"/>
        <end position="643"/>
    </location>
</feature>
<dbReference type="GO" id="GO:2001135">
    <property type="term" value="P:regulation of endocytic recycling"/>
    <property type="evidence" value="ECO:0007669"/>
    <property type="project" value="TreeGrafter"/>
</dbReference>
<protein>
    <submittedName>
        <fullName evidence="3">DgyrCDS2188</fullName>
    </submittedName>
</protein>
<dbReference type="Pfam" id="PF12456">
    <property type="entry name" value="hSac2"/>
    <property type="match status" value="1"/>
</dbReference>
<dbReference type="GO" id="GO:0043812">
    <property type="term" value="F:phosphatidylinositol-4-phosphate phosphatase activity"/>
    <property type="evidence" value="ECO:0007669"/>
    <property type="project" value="TreeGrafter"/>
</dbReference>
<accession>A0A7I8VBH1</accession>
<evidence type="ECO:0000313" key="4">
    <source>
        <dbReference type="Proteomes" id="UP000549394"/>
    </source>
</evidence>
<sequence>MMNDLVEKSLIDYDIVMPWLIPVIQGFVQIERISVQQEDPSDKSKEIEVVIISRRSRYRAGTRYRRRGVDGEGNCANYVETEQIVKHGDHILSFAIIRGSVPVFWTQNGVKYRPPPKILEKDEENESAFKAHIESQKKIYDKLIAISLIEQSGREKVLHDEFLKQITKFNDESLDFIAFDFHEYCRGMHFENVSILTENIKQLTKDLQFFWKNNKKSLSKQKGIFRVNCVDCLDRTNVVQSCLAKIILEVQCRKILVLQPEEQLTANFKSKFQQMWANNGDAISRQYAGTAALKGDYTRTGERRFAGAFKDGVNSANRYYLSQFKDLSRQVMMDLMLGNIKADAMCNSTADLLDKQEDAEREAENLRSFIGHCTKMFICEPESIEGGWGFIDVDPGTGDPQQDDMDVVILLSQRSIFVVRYDDRTDNISKSQEIFIEDLLKVEVGTLKIRSSPIVMRLFYTSGDVEYFYTLRPAKVRLFNNIHLVIDTDEKALEALKVVTECLQAARSRFKHDIPILENRRIERKRSPPHYLKCRDHTSEKNLSLVECPMSRDPSYNDLNKRMNAIEEQSVSYQMNESEDCSVQISLGPISSSTDRYTSNPELSRNAGLLTAQSCHPNLDKKKSVSTDNLKNENTEDDNKTTESETQESSANSCENNKRKNLNSPLIKVSHSESSLKSHTIQTNEATKSILPFKKLGLSFTNNKENRQQILRDMAKSKVEKSQENYKELNCKVLLL</sequence>
<reference evidence="3 4" key="1">
    <citation type="submission" date="2020-08" db="EMBL/GenBank/DDBJ databases">
        <authorList>
            <person name="Hejnol A."/>
        </authorList>
    </citation>
    <scope>NUCLEOTIDE SEQUENCE [LARGE SCALE GENOMIC DNA]</scope>
</reference>
<evidence type="ECO:0000313" key="3">
    <source>
        <dbReference type="EMBL" id="CAD5112984.1"/>
    </source>
</evidence>
<evidence type="ECO:0000259" key="2">
    <source>
        <dbReference type="PROSITE" id="PS50275"/>
    </source>
</evidence>
<dbReference type="InterPro" id="IPR002013">
    <property type="entry name" value="SAC_dom"/>
</dbReference>
<dbReference type="PANTHER" id="PTHR45662">
    <property type="entry name" value="PHOSPHATIDYLINOSITIDE PHOSPHATASE SAC1"/>
    <property type="match status" value="1"/>
</dbReference>
<dbReference type="GO" id="GO:0046856">
    <property type="term" value="P:phosphatidylinositol dephosphorylation"/>
    <property type="evidence" value="ECO:0007669"/>
    <property type="project" value="TreeGrafter"/>
</dbReference>
<name>A0A7I8VBH1_9ANNE</name>
<proteinExistence type="predicted"/>
<dbReference type="EMBL" id="CAJFCJ010000003">
    <property type="protein sequence ID" value="CAD5112984.1"/>
    <property type="molecule type" value="Genomic_DNA"/>
</dbReference>
<dbReference type="GO" id="GO:0045334">
    <property type="term" value="C:clathrin-coated endocytic vesicle"/>
    <property type="evidence" value="ECO:0007669"/>
    <property type="project" value="TreeGrafter"/>
</dbReference>
<dbReference type="GO" id="GO:0005769">
    <property type="term" value="C:early endosome"/>
    <property type="evidence" value="ECO:0007669"/>
    <property type="project" value="TreeGrafter"/>
</dbReference>
<dbReference type="InterPro" id="IPR022158">
    <property type="entry name" value="Inositol_phosphatase"/>
</dbReference>
<dbReference type="PANTHER" id="PTHR45662:SF8">
    <property type="entry name" value="PHOSPHATIDYLINOSITIDE PHOSPHATASE SAC2"/>
    <property type="match status" value="1"/>
</dbReference>
<dbReference type="Pfam" id="PF02383">
    <property type="entry name" value="Syja_N"/>
    <property type="match status" value="1"/>
</dbReference>
<evidence type="ECO:0000256" key="1">
    <source>
        <dbReference type="SAM" id="MobiDB-lite"/>
    </source>
</evidence>